<evidence type="ECO:0000256" key="2">
    <source>
        <dbReference type="ARBA" id="ARBA00012637"/>
    </source>
</evidence>
<evidence type="ECO:0000256" key="4">
    <source>
        <dbReference type="ARBA" id="ARBA00022827"/>
    </source>
</evidence>
<keyword evidence="4" id="KW-0274">FAD</keyword>
<dbReference type="Proteomes" id="UP000772618">
    <property type="component" value="Unassembled WGS sequence"/>
</dbReference>
<sequence length="432" mass="48227">MPNLITTRIADLGKPRVIVIGGGFGGLEVVKGLQKTQTQIVLFDKYNHHTFQPLLYQVATSGLETSSIVFPFRKHFSGNTNFHFRLAEVQSIDAEKNCIATSIGTIKYDYLVLATGAETNFYGLKDVEQHGYPMKTIIDSIKLRNIIIRNVETALLIEDKELMNSYLDVVIVGGGPTGVELAGAVAELKKYVFPKDYPELELGHMDIHLIEATPRLLNGMSDIAGRKSLEYLQEMGVKVHLNCAVKSYDGHQVVFNTGEKLISKTLIWAAGVKGNPVDGLNAESLGKASRIKVDEFNRVKGYNNIFAIGDVALMEGDPLYPNGHPMMAPPAMQQGKLVAKNIKRLMNNQSLKAFRYKNKGAMATIGRNKAVVDLKTLKFQGFFAWLVWMFVHLISIIGFKNKFFVFMNWLLSYFSYDKSNRLIIARPKDGVQ</sequence>
<gene>
    <name evidence="12" type="ORF">KK060_04285</name>
</gene>
<feature type="domain" description="External alternative NADH-ubiquinone oxidoreductase-like C-terminal" evidence="11">
    <location>
        <begin position="359"/>
        <end position="413"/>
    </location>
</feature>
<keyword evidence="6" id="KW-0560">Oxidoreductase</keyword>
<feature type="transmembrane region" description="Helical" evidence="9">
    <location>
        <begin position="382"/>
        <end position="399"/>
    </location>
</feature>
<comment type="caution">
    <text evidence="12">The sequence shown here is derived from an EMBL/GenBank/DDBJ whole genome shotgun (WGS) entry which is preliminary data.</text>
</comment>
<organism evidence="12 13">
    <name type="scientific">Chryseosolibacter indicus</name>
    <dbReference type="NCBI Taxonomy" id="2782351"/>
    <lineage>
        <taxon>Bacteria</taxon>
        <taxon>Pseudomonadati</taxon>
        <taxon>Bacteroidota</taxon>
        <taxon>Cytophagia</taxon>
        <taxon>Cytophagales</taxon>
        <taxon>Chryseotaleaceae</taxon>
        <taxon>Chryseosolibacter</taxon>
    </lineage>
</organism>
<evidence type="ECO:0000256" key="8">
    <source>
        <dbReference type="ARBA" id="ARBA00047599"/>
    </source>
</evidence>
<dbReference type="PRINTS" id="PR00368">
    <property type="entry name" value="FADPNR"/>
</dbReference>
<dbReference type="InterPro" id="IPR036188">
    <property type="entry name" value="FAD/NAD-bd_sf"/>
</dbReference>
<evidence type="ECO:0000259" key="11">
    <source>
        <dbReference type="Pfam" id="PF22366"/>
    </source>
</evidence>
<dbReference type="PANTHER" id="PTHR43706:SF47">
    <property type="entry name" value="EXTERNAL NADH-UBIQUINONE OXIDOREDUCTASE 1, MITOCHONDRIAL-RELATED"/>
    <property type="match status" value="1"/>
</dbReference>
<protein>
    <recommendedName>
        <fullName evidence="2">NADH:ubiquinone reductase (non-electrogenic)</fullName>
        <ecNumber evidence="2">1.6.5.9</ecNumber>
    </recommendedName>
</protein>
<feature type="domain" description="FAD/NAD(P)-binding" evidence="10">
    <location>
        <begin position="16"/>
        <end position="335"/>
    </location>
</feature>
<evidence type="ECO:0000256" key="3">
    <source>
        <dbReference type="ARBA" id="ARBA00022630"/>
    </source>
</evidence>
<evidence type="ECO:0000259" key="10">
    <source>
        <dbReference type="Pfam" id="PF07992"/>
    </source>
</evidence>
<dbReference type="InterPro" id="IPR023753">
    <property type="entry name" value="FAD/NAD-binding_dom"/>
</dbReference>
<evidence type="ECO:0000256" key="7">
    <source>
        <dbReference type="ARBA" id="ARBA00023027"/>
    </source>
</evidence>
<keyword evidence="9" id="KW-0472">Membrane</keyword>
<evidence type="ECO:0000256" key="1">
    <source>
        <dbReference type="ARBA" id="ARBA00005272"/>
    </source>
</evidence>
<keyword evidence="5" id="KW-0809">Transit peptide</keyword>
<dbReference type="Pfam" id="PF07992">
    <property type="entry name" value="Pyr_redox_2"/>
    <property type="match status" value="1"/>
</dbReference>
<accession>A0ABS5VNY2</accession>
<keyword evidence="9" id="KW-1133">Transmembrane helix</keyword>
<dbReference type="Pfam" id="PF22366">
    <property type="entry name" value="NDH2_C"/>
    <property type="match status" value="1"/>
</dbReference>
<dbReference type="SUPFAM" id="SSF51905">
    <property type="entry name" value="FAD/NAD(P)-binding domain"/>
    <property type="match status" value="2"/>
</dbReference>
<evidence type="ECO:0000313" key="13">
    <source>
        <dbReference type="Proteomes" id="UP000772618"/>
    </source>
</evidence>
<evidence type="ECO:0000256" key="6">
    <source>
        <dbReference type="ARBA" id="ARBA00023002"/>
    </source>
</evidence>
<proteinExistence type="inferred from homology"/>
<comment type="similarity">
    <text evidence="1">Belongs to the NADH dehydrogenase family.</text>
</comment>
<dbReference type="InterPro" id="IPR045024">
    <property type="entry name" value="NDH-2"/>
</dbReference>
<dbReference type="RefSeq" id="WP_254152453.1">
    <property type="nucleotide sequence ID" value="NZ_JAHESD010000006.1"/>
</dbReference>
<keyword evidence="3" id="KW-0285">Flavoprotein</keyword>
<dbReference type="PRINTS" id="PR00411">
    <property type="entry name" value="PNDRDTASEI"/>
</dbReference>
<name>A0ABS5VNY2_9BACT</name>
<keyword evidence="13" id="KW-1185">Reference proteome</keyword>
<keyword evidence="9" id="KW-0812">Transmembrane</keyword>
<dbReference type="EMBL" id="JAHESD010000006">
    <property type="protein sequence ID" value="MBT1702484.1"/>
    <property type="molecule type" value="Genomic_DNA"/>
</dbReference>
<dbReference type="Gene3D" id="3.50.50.100">
    <property type="match status" value="1"/>
</dbReference>
<keyword evidence="7" id="KW-0520">NAD</keyword>
<evidence type="ECO:0000256" key="9">
    <source>
        <dbReference type="SAM" id="Phobius"/>
    </source>
</evidence>
<dbReference type="EC" id="1.6.5.9" evidence="2"/>
<evidence type="ECO:0000256" key="5">
    <source>
        <dbReference type="ARBA" id="ARBA00022946"/>
    </source>
</evidence>
<comment type="catalytic activity">
    <reaction evidence="8">
        <text>a quinone + NADH + H(+) = a quinol + NAD(+)</text>
        <dbReference type="Rhea" id="RHEA:46160"/>
        <dbReference type="ChEBI" id="CHEBI:15378"/>
        <dbReference type="ChEBI" id="CHEBI:24646"/>
        <dbReference type="ChEBI" id="CHEBI:57540"/>
        <dbReference type="ChEBI" id="CHEBI:57945"/>
        <dbReference type="ChEBI" id="CHEBI:132124"/>
        <dbReference type="EC" id="1.6.5.9"/>
    </reaction>
</comment>
<dbReference type="PANTHER" id="PTHR43706">
    <property type="entry name" value="NADH DEHYDROGENASE"/>
    <property type="match status" value="1"/>
</dbReference>
<evidence type="ECO:0000313" key="12">
    <source>
        <dbReference type="EMBL" id="MBT1702484.1"/>
    </source>
</evidence>
<reference evidence="12 13" key="1">
    <citation type="submission" date="2021-05" db="EMBL/GenBank/DDBJ databases">
        <title>A Polyphasic approach of four new species of the genus Ohtaekwangia: Ohtaekwangia histidinii sp. nov., Ohtaekwangia cretensis sp. nov., Ohtaekwangia indiensis sp. nov., Ohtaekwangia reichenbachii sp. nov. from diverse environment.</title>
        <authorList>
            <person name="Octaviana S."/>
        </authorList>
    </citation>
    <scope>NUCLEOTIDE SEQUENCE [LARGE SCALE GENOMIC DNA]</scope>
    <source>
        <strain evidence="12 13">PWU20</strain>
    </source>
</reference>
<dbReference type="InterPro" id="IPR054585">
    <property type="entry name" value="NDH2-like_C"/>
</dbReference>